<organism evidence="3 4">
    <name type="scientific">Exaiptasia diaphana</name>
    <name type="common">Tropical sea anemone</name>
    <name type="synonym">Aiptasia pulchella</name>
    <dbReference type="NCBI Taxonomy" id="2652724"/>
    <lineage>
        <taxon>Eukaryota</taxon>
        <taxon>Metazoa</taxon>
        <taxon>Cnidaria</taxon>
        <taxon>Anthozoa</taxon>
        <taxon>Hexacorallia</taxon>
        <taxon>Actiniaria</taxon>
        <taxon>Aiptasiidae</taxon>
        <taxon>Exaiptasia</taxon>
    </lineage>
</organism>
<dbReference type="FunFam" id="2.60.120.330:FF:000038">
    <property type="entry name" value="Si:dkey-10o6.2"/>
    <property type="match status" value="1"/>
</dbReference>
<accession>A0A913Y1R0</accession>
<dbReference type="RefSeq" id="XP_020913405.1">
    <property type="nucleotide sequence ID" value="XM_021057746.1"/>
</dbReference>
<dbReference type="EnsemblMetazoa" id="XM_021057746.1">
    <property type="protein sequence ID" value="XP_020913405.1"/>
    <property type="gene ID" value="LOC110251081"/>
</dbReference>
<proteinExistence type="inferred from homology"/>
<dbReference type="PROSITE" id="PS51471">
    <property type="entry name" value="FE2OG_OXY"/>
    <property type="match status" value="1"/>
</dbReference>
<dbReference type="AlphaFoldDB" id="A0A913Y1R0"/>
<reference evidence="3" key="1">
    <citation type="submission" date="2022-11" db="UniProtKB">
        <authorList>
            <consortium name="EnsemblMetazoa"/>
        </authorList>
    </citation>
    <scope>IDENTIFICATION</scope>
</reference>
<keyword evidence="4" id="KW-1185">Reference proteome</keyword>
<dbReference type="Proteomes" id="UP000887567">
    <property type="component" value="Unplaced"/>
</dbReference>
<dbReference type="KEGG" id="epa:110251081"/>
<name>A0A913Y1R0_EXADI</name>
<dbReference type="InterPro" id="IPR005123">
    <property type="entry name" value="Oxoglu/Fe-dep_dioxygenase_dom"/>
</dbReference>
<dbReference type="OrthoDB" id="288590at2759"/>
<evidence type="ECO:0000313" key="3">
    <source>
        <dbReference type="EnsemblMetazoa" id="XP_020913405.1"/>
    </source>
</evidence>
<protein>
    <recommendedName>
        <fullName evidence="2">Fe2OG dioxygenase domain-containing protein</fullName>
    </recommendedName>
</protein>
<dbReference type="GeneID" id="110251081"/>
<dbReference type="InterPro" id="IPR027443">
    <property type="entry name" value="IPNS-like_sf"/>
</dbReference>
<comment type="similarity">
    <text evidence="1">Belongs to the iron/ascorbate-dependent oxidoreductase family.</text>
</comment>
<keyword evidence="1" id="KW-0408">Iron</keyword>
<dbReference type="GO" id="GO:0016491">
    <property type="term" value="F:oxidoreductase activity"/>
    <property type="evidence" value="ECO:0007669"/>
    <property type="project" value="UniProtKB-KW"/>
</dbReference>
<evidence type="ECO:0000256" key="1">
    <source>
        <dbReference type="RuleBase" id="RU003682"/>
    </source>
</evidence>
<dbReference type="Pfam" id="PF03171">
    <property type="entry name" value="2OG-FeII_Oxy"/>
    <property type="match status" value="1"/>
</dbReference>
<keyword evidence="1" id="KW-0560">Oxidoreductase</keyword>
<sequence length="237" mass="26331">MGLCNDEIPCDSDVRVQKIASQICKAFSSIGFVYLKNHGISDDEIAKVRQVSDTFFALPVEEKAKCARDSHGTNHGWVALERESLNPDRPADLKEAFNVEVEHSKWPTSTVPDMKPSLEGLYDKCAQLAFRILKVIGIGLKIKSPDWLIKAHQNIGKPINSTAMRILYYPPITNDYVIKKDQVRCGEHSDYGSITLLFQDELGGLQVLPVHGDYIPAPTLPGCVIVNIGDLQNVTRD</sequence>
<evidence type="ECO:0000259" key="2">
    <source>
        <dbReference type="PROSITE" id="PS51471"/>
    </source>
</evidence>
<dbReference type="InterPro" id="IPR050231">
    <property type="entry name" value="Iron_ascorbate_oxido_reductase"/>
</dbReference>
<dbReference type="GO" id="GO:0046872">
    <property type="term" value="F:metal ion binding"/>
    <property type="evidence" value="ECO:0007669"/>
    <property type="project" value="UniProtKB-KW"/>
</dbReference>
<dbReference type="SUPFAM" id="SSF51197">
    <property type="entry name" value="Clavaminate synthase-like"/>
    <property type="match status" value="1"/>
</dbReference>
<feature type="domain" description="Fe2OG dioxygenase" evidence="2">
    <location>
        <begin position="160"/>
        <end position="237"/>
    </location>
</feature>
<dbReference type="OMA" id="CRLLHYF"/>
<dbReference type="InterPro" id="IPR044861">
    <property type="entry name" value="IPNS-like_FE2OG_OXY"/>
</dbReference>
<dbReference type="PRINTS" id="PR00682">
    <property type="entry name" value="IPNSYNTHASE"/>
</dbReference>
<dbReference type="InterPro" id="IPR026992">
    <property type="entry name" value="DIOX_N"/>
</dbReference>
<dbReference type="PANTHER" id="PTHR47990">
    <property type="entry name" value="2-OXOGLUTARATE (2OG) AND FE(II)-DEPENDENT OXYGENASE SUPERFAMILY PROTEIN-RELATED"/>
    <property type="match status" value="1"/>
</dbReference>
<keyword evidence="1" id="KW-0479">Metal-binding</keyword>
<dbReference type="Pfam" id="PF14226">
    <property type="entry name" value="DIOX_N"/>
    <property type="match status" value="1"/>
</dbReference>
<evidence type="ECO:0000313" key="4">
    <source>
        <dbReference type="Proteomes" id="UP000887567"/>
    </source>
</evidence>
<dbReference type="Gene3D" id="2.60.120.330">
    <property type="entry name" value="B-lactam Antibiotic, Isopenicillin N Synthase, Chain"/>
    <property type="match status" value="1"/>
</dbReference>